<dbReference type="AlphaFoldDB" id="A0A2S0VTA8"/>
<feature type="domain" description="ABC3 transporter permease C-terminal" evidence="9">
    <location>
        <begin position="278"/>
        <end position="407"/>
    </location>
</feature>
<evidence type="ECO:0000259" key="9">
    <source>
        <dbReference type="Pfam" id="PF02687"/>
    </source>
</evidence>
<feature type="transmembrane region" description="Helical" evidence="8">
    <location>
        <begin position="277"/>
        <end position="299"/>
    </location>
</feature>
<dbReference type="InterPro" id="IPR011925">
    <property type="entry name" value="LolCE_TM"/>
</dbReference>
<dbReference type="InterPro" id="IPR051447">
    <property type="entry name" value="Lipoprotein-release_system"/>
</dbReference>
<dbReference type="KEGG" id="cate:C2869_13780"/>
<feature type="transmembrane region" description="Helical" evidence="8">
    <location>
        <begin position="22"/>
        <end position="48"/>
    </location>
</feature>
<dbReference type="Proteomes" id="UP000244441">
    <property type="component" value="Chromosome"/>
</dbReference>
<accession>A0A2S0VTA8</accession>
<keyword evidence="12" id="KW-1185">Reference proteome</keyword>
<keyword evidence="11" id="KW-0449">Lipoprotein</keyword>
<evidence type="ECO:0000256" key="8">
    <source>
        <dbReference type="SAM" id="Phobius"/>
    </source>
</evidence>
<protein>
    <submittedName>
        <fullName evidence="11">Lipoprotein-releasing system transmembrane subunit, LolC/LolE family</fullName>
    </submittedName>
</protein>
<dbReference type="GO" id="GO:0044874">
    <property type="term" value="P:lipoprotein localization to outer membrane"/>
    <property type="evidence" value="ECO:0007669"/>
    <property type="project" value="TreeGrafter"/>
</dbReference>
<evidence type="ECO:0000313" key="11">
    <source>
        <dbReference type="EMBL" id="AWB67444.1"/>
    </source>
</evidence>
<comment type="subcellular location">
    <subcellularLocation>
        <location evidence="1">Cell membrane</location>
        <topology evidence="1">Multi-pass membrane protein</topology>
    </subcellularLocation>
</comment>
<dbReference type="RefSeq" id="WP_108603491.1">
    <property type="nucleotide sequence ID" value="NZ_CP026604.1"/>
</dbReference>
<comment type="similarity">
    <text evidence="2">Belongs to the ABC-4 integral membrane protein family. LolC/E subfamily.</text>
</comment>
<sequence length="414" mass="45476">MFNSLSLFIASRYSRSKQRNSFISFITFFSIAGITLGVMALIIVVSVMNGFESELKKRVLGVVPHIVLTNNAEQTDTDQDFSAIESALLNLSPVVGVTPFIQTQGMVQSPTDMRAIMVQGINPIIEKRYSVINDAMQTGQLEKLTPKSYQVIIGRQLASQLSVGVGEQVRLMLVERTRYTPMGRLPVQRKFTVAGIFDVGSDVDAHIALVNYTDVARMLGHHKQDVQSGRVYLSDAFQYKSVVDYLAQRFPNWQSLDWRQSQGKLFDAVRMEKNMMWLMLCLIIAVAAFNIVSALVMVVSEKQGEIAMLKTMGLASNKIQLIFILQGLYKGCFGGVLGTILGVLAAANLNSILTLFGGGLLAAPGYSASGLPVDIQVSQVIIIAIASVLMSFLATIYPSYRAAHTQPADILRYE</sequence>
<dbReference type="GO" id="GO:0042953">
    <property type="term" value="P:lipoprotein transport"/>
    <property type="evidence" value="ECO:0007669"/>
    <property type="project" value="InterPro"/>
</dbReference>
<dbReference type="Pfam" id="PF12704">
    <property type="entry name" value="MacB_PCD"/>
    <property type="match status" value="1"/>
</dbReference>
<dbReference type="GO" id="GO:0098797">
    <property type="term" value="C:plasma membrane protein complex"/>
    <property type="evidence" value="ECO:0007669"/>
    <property type="project" value="TreeGrafter"/>
</dbReference>
<evidence type="ECO:0000259" key="10">
    <source>
        <dbReference type="Pfam" id="PF12704"/>
    </source>
</evidence>
<evidence type="ECO:0000256" key="2">
    <source>
        <dbReference type="ARBA" id="ARBA00005236"/>
    </source>
</evidence>
<dbReference type="NCBIfam" id="TIGR02212">
    <property type="entry name" value="lolCE"/>
    <property type="match status" value="1"/>
</dbReference>
<keyword evidence="6 8" id="KW-1133">Transmembrane helix</keyword>
<evidence type="ECO:0000256" key="5">
    <source>
        <dbReference type="ARBA" id="ARBA00022692"/>
    </source>
</evidence>
<evidence type="ECO:0000256" key="3">
    <source>
        <dbReference type="ARBA" id="ARBA00022448"/>
    </source>
</evidence>
<feature type="transmembrane region" description="Helical" evidence="8">
    <location>
        <begin position="352"/>
        <end position="371"/>
    </location>
</feature>
<dbReference type="InterPro" id="IPR025857">
    <property type="entry name" value="MacB_PCD"/>
</dbReference>
<feature type="transmembrane region" description="Helical" evidence="8">
    <location>
        <begin position="377"/>
        <end position="397"/>
    </location>
</feature>
<dbReference type="PANTHER" id="PTHR30489">
    <property type="entry name" value="LIPOPROTEIN-RELEASING SYSTEM TRANSMEMBRANE PROTEIN LOLE"/>
    <property type="match status" value="1"/>
</dbReference>
<keyword evidence="5 8" id="KW-0812">Transmembrane</keyword>
<keyword evidence="4" id="KW-1003">Cell membrane</keyword>
<dbReference type="InterPro" id="IPR003838">
    <property type="entry name" value="ABC3_permease_C"/>
</dbReference>
<keyword evidence="7 8" id="KW-0472">Membrane</keyword>
<dbReference type="Pfam" id="PF02687">
    <property type="entry name" value="FtsX"/>
    <property type="match status" value="1"/>
</dbReference>
<evidence type="ECO:0000256" key="1">
    <source>
        <dbReference type="ARBA" id="ARBA00004651"/>
    </source>
</evidence>
<dbReference type="EMBL" id="CP026604">
    <property type="protein sequence ID" value="AWB67444.1"/>
    <property type="molecule type" value="Genomic_DNA"/>
</dbReference>
<keyword evidence="3" id="KW-0813">Transport</keyword>
<feature type="transmembrane region" description="Helical" evidence="8">
    <location>
        <begin position="319"/>
        <end position="345"/>
    </location>
</feature>
<evidence type="ECO:0000313" key="12">
    <source>
        <dbReference type="Proteomes" id="UP000244441"/>
    </source>
</evidence>
<evidence type="ECO:0000256" key="6">
    <source>
        <dbReference type="ARBA" id="ARBA00022989"/>
    </source>
</evidence>
<evidence type="ECO:0000256" key="7">
    <source>
        <dbReference type="ARBA" id="ARBA00023136"/>
    </source>
</evidence>
<reference evidence="11 12" key="1">
    <citation type="submission" date="2018-01" db="EMBL/GenBank/DDBJ databases">
        <title>Genome sequence of a Cantenovulum-like bacteria.</title>
        <authorList>
            <person name="Tan W.R."/>
            <person name="Lau N.-S."/>
            <person name="Go F."/>
            <person name="Amirul A.-A.A."/>
        </authorList>
    </citation>
    <scope>NUCLEOTIDE SEQUENCE [LARGE SCALE GENOMIC DNA]</scope>
    <source>
        <strain evidence="11 12">CCB-QB4</strain>
    </source>
</reference>
<evidence type="ECO:0000256" key="4">
    <source>
        <dbReference type="ARBA" id="ARBA00022475"/>
    </source>
</evidence>
<gene>
    <name evidence="11" type="ORF">C2869_13780</name>
</gene>
<feature type="domain" description="MacB-like periplasmic core" evidence="10">
    <location>
        <begin position="27"/>
        <end position="242"/>
    </location>
</feature>
<dbReference type="PANTHER" id="PTHR30489:SF8">
    <property type="entry name" value="LIPOPROTEIN-RELEASING SYSTEM TRANSMEMBRANE PROTEIN LOLC"/>
    <property type="match status" value="1"/>
</dbReference>
<dbReference type="OrthoDB" id="9808461at2"/>
<organism evidence="11 12">
    <name type="scientific">Saccharobesus litoralis</name>
    <dbReference type="NCBI Taxonomy" id="2172099"/>
    <lineage>
        <taxon>Bacteria</taxon>
        <taxon>Pseudomonadati</taxon>
        <taxon>Pseudomonadota</taxon>
        <taxon>Gammaproteobacteria</taxon>
        <taxon>Alteromonadales</taxon>
        <taxon>Alteromonadaceae</taxon>
        <taxon>Saccharobesus</taxon>
    </lineage>
</organism>
<proteinExistence type="inferred from homology"/>
<name>A0A2S0VTA8_9ALTE</name>